<organism evidence="1 2">
    <name type="scientific">Acetobacter tropicalis</name>
    <dbReference type="NCBI Taxonomy" id="104102"/>
    <lineage>
        <taxon>Bacteria</taxon>
        <taxon>Pseudomonadati</taxon>
        <taxon>Pseudomonadota</taxon>
        <taxon>Alphaproteobacteria</taxon>
        <taxon>Acetobacterales</taxon>
        <taxon>Acetobacteraceae</taxon>
        <taxon>Acetobacter</taxon>
    </lineage>
</organism>
<dbReference type="EMBL" id="JOKM01000079">
    <property type="protein sequence ID" value="KGB22291.1"/>
    <property type="molecule type" value="Genomic_DNA"/>
</dbReference>
<dbReference type="AlphaFoldDB" id="A0A094ZIJ5"/>
<gene>
    <name evidence="1" type="ORF">AtDm6_2302</name>
</gene>
<reference evidence="1 2" key="1">
    <citation type="submission" date="2014-06" db="EMBL/GenBank/DDBJ databases">
        <title>Functional and comparative genomic analyses of the Drosophila gut microbiota identify candidate symbiosis factors.</title>
        <authorList>
            <person name="Newell P.D."/>
            <person name="Chaston J.M."/>
            <person name="Douglas A.E."/>
        </authorList>
    </citation>
    <scope>NUCLEOTIDE SEQUENCE [LARGE SCALE GENOMIC DNA]</scope>
    <source>
        <strain evidence="1 2">DmCS_006</strain>
    </source>
</reference>
<name>A0A094ZIJ5_9PROT</name>
<comment type="caution">
    <text evidence="1">The sequence shown here is derived from an EMBL/GenBank/DDBJ whole genome shotgun (WGS) entry which is preliminary data.</text>
</comment>
<proteinExistence type="predicted"/>
<sequence>MMRVFFMGTVLYSRRCSGIFRVDPAVVCLTDKVEYDHASFAQFSPYP</sequence>
<protein>
    <submittedName>
        <fullName evidence="1">Uncharacterized protein</fullName>
    </submittedName>
</protein>
<evidence type="ECO:0000313" key="1">
    <source>
        <dbReference type="EMBL" id="KGB22291.1"/>
    </source>
</evidence>
<evidence type="ECO:0000313" key="2">
    <source>
        <dbReference type="Proteomes" id="UP000029448"/>
    </source>
</evidence>
<keyword evidence="2" id="KW-1185">Reference proteome</keyword>
<dbReference type="PATRIC" id="fig|104102.7.peg.2278"/>
<dbReference type="Proteomes" id="UP000029448">
    <property type="component" value="Unassembled WGS sequence"/>
</dbReference>
<dbReference type="STRING" id="104102.AtDm6_2302"/>
<accession>A0A094ZIJ5</accession>